<sequence>MLCEDNATDLANSGEKYKVVDVYMGHMKTYLLKGVDGESSNNRGIKQQSEPVEVETMANKAVDEMGRPQKASTRVKSITKKQTPKTVRKQSPAANANSEASSPVITLEDAAKYIKGTENMEATDASENMQGKFDGEITPLDGGENLQGGI</sequence>
<evidence type="ECO:0000313" key="3">
    <source>
        <dbReference type="Proteomes" id="UP001630127"/>
    </source>
</evidence>
<comment type="caution">
    <text evidence="2">The sequence shown here is derived from an EMBL/GenBank/DDBJ whole genome shotgun (WGS) entry which is preliminary data.</text>
</comment>
<dbReference type="Proteomes" id="UP001630127">
    <property type="component" value="Unassembled WGS sequence"/>
</dbReference>
<name>A0ABD2XRY7_9GENT</name>
<gene>
    <name evidence="2" type="ORF">ACH5RR_040491</name>
</gene>
<proteinExistence type="predicted"/>
<feature type="region of interest" description="Disordered" evidence="1">
    <location>
        <begin position="118"/>
        <end position="150"/>
    </location>
</feature>
<feature type="compositionally biased region" description="Low complexity" evidence="1">
    <location>
        <begin position="91"/>
        <end position="103"/>
    </location>
</feature>
<evidence type="ECO:0000313" key="2">
    <source>
        <dbReference type="EMBL" id="KAL3497759.1"/>
    </source>
</evidence>
<feature type="region of interest" description="Disordered" evidence="1">
    <location>
        <begin position="63"/>
        <end position="104"/>
    </location>
</feature>
<protein>
    <submittedName>
        <fullName evidence="2">Uncharacterized protein</fullName>
    </submittedName>
</protein>
<accession>A0ABD2XRY7</accession>
<keyword evidence="3" id="KW-1185">Reference proteome</keyword>
<feature type="compositionally biased region" description="Basic residues" evidence="1">
    <location>
        <begin position="77"/>
        <end position="88"/>
    </location>
</feature>
<dbReference type="AlphaFoldDB" id="A0ABD2XRY7"/>
<reference evidence="2 3" key="1">
    <citation type="submission" date="2024-11" db="EMBL/GenBank/DDBJ databases">
        <title>A near-complete genome assembly of Cinchona calisaya.</title>
        <authorList>
            <person name="Lian D.C."/>
            <person name="Zhao X.W."/>
            <person name="Wei L."/>
        </authorList>
    </citation>
    <scope>NUCLEOTIDE SEQUENCE [LARGE SCALE GENOMIC DNA]</scope>
    <source>
        <tissue evidence="2">Nenye</tissue>
    </source>
</reference>
<evidence type="ECO:0000256" key="1">
    <source>
        <dbReference type="SAM" id="MobiDB-lite"/>
    </source>
</evidence>
<organism evidence="2 3">
    <name type="scientific">Cinchona calisaya</name>
    <dbReference type="NCBI Taxonomy" id="153742"/>
    <lineage>
        <taxon>Eukaryota</taxon>
        <taxon>Viridiplantae</taxon>
        <taxon>Streptophyta</taxon>
        <taxon>Embryophyta</taxon>
        <taxon>Tracheophyta</taxon>
        <taxon>Spermatophyta</taxon>
        <taxon>Magnoliopsida</taxon>
        <taxon>eudicotyledons</taxon>
        <taxon>Gunneridae</taxon>
        <taxon>Pentapetalae</taxon>
        <taxon>asterids</taxon>
        <taxon>lamiids</taxon>
        <taxon>Gentianales</taxon>
        <taxon>Rubiaceae</taxon>
        <taxon>Cinchonoideae</taxon>
        <taxon>Cinchoneae</taxon>
        <taxon>Cinchona</taxon>
    </lineage>
</organism>
<dbReference type="EMBL" id="JBJUIK010000017">
    <property type="protein sequence ID" value="KAL3497759.1"/>
    <property type="molecule type" value="Genomic_DNA"/>
</dbReference>